<dbReference type="Pfam" id="PF01568">
    <property type="entry name" value="Molydop_binding"/>
    <property type="match status" value="1"/>
</dbReference>
<evidence type="ECO:0000256" key="5">
    <source>
        <dbReference type="ARBA" id="ARBA00022764"/>
    </source>
</evidence>
<dbReference type="PANTHER" id="PTHR43598:SF1">
    <property type="entry name" value="FORMATE DEHYDROGENASE-O MAJOR SUBUNIT"/>
    <property type="match status" value="1"/>
</dbReference>
<dbReference type="InterPro" id="IPR006443">
    <property type="entry name" value="Formate-DH-alph_fdnG"/>
</dbReference>
<gene>
    <name evidence="9" type="primary">fdnG</name>
    <name evidence="9" type="ORF">KNW02_04770</name>
</gene>
<proteinExistence type="inferred from homology"/>
<comment type="caution">
    <text evidence="9">The sequence shown here is derived from an EMBL/GenBank/DDBJ whole genome shotgun (WGS) entry which is preliminary data.</text>
</comment>
<evidence type="ECO:0000313" key="9">
    <source>
        <dbReference type="EMBL" id="MBU3029436.1"/>
    </source>
</evidence>
<accession>A0ABS6AJ65</accession>
<protein>
    <submittedName>
        <fullName evidence="9">Formate dehydrogenase-N subunit alpha</fullName>
    </submittedName>
</protein>
<evidence type="ECO:0000256" key="4">
    <source>
        <dbReference type="ARBA" id="ARBA00022485"/>
    </source>
</evidence>
<comment type="cofactor">
    <cofactor evidence="1">
        <name>[4Fe-4S] cluster</name>
        <dbReference type="ChEBI" id="CHEBI:49883"/>
    </cofactor>
</comment>
<keyword evidence="6" id="KW-0560">Oxidoreductase</keyword>
<keyword evidence="4" id="KW-0004">4Fe-4S</keyword>
<dbReference type="InterPro" id="IPR006657">
    <property type="entry name" value="MoPterin_dinucl-bd_dom"/>
</dbReference>
<reference evidence="9" key="1">
    <citation type="submission" date="2021-06" db="EMBL/GenBank/DDBJ databases">
        <title>Paracoccus bacterium XHP0099 sp. nov., isolated from the surface waters of the Yellow Sea.</title>
        <authorList>
            <person name="Xue H."/>
            <person name="Zhang D."/>
        </authorList>
    </citation>
    <scope>NUCLEOTIDE SEQUENCE</scope>
    <source>
        <strain evidence="9">XHP0099</strain>
    </source>
</reference>
<evidence type="ECO:0000256" key="2">
    <source>
        <dbReference type="ARBA" id="ARBA00004196"/>
    </source>
</evidence>
<dbReference type="InterPro" id="IPR006656">
    <property type="entry name" value="Mopterin_OxRdtase"/>
</dbReference>
<evidence type="ECO:0000256" key="1">
    <source>
        <dbReference type="ARBA" id="ARBA00001966"/>
    </source>
</evidence>
<dbReference type="Proteomes" id="UP001166191">
    <property type="component" value="Unassembled WGS sequence"/>
</dbReference>
<keyword evidence="4" id="KW-0411">Iron-sulfur</keyword>
<keyword evidence="5" id="KW-0574">Periplasm</keyword>
<feature type="domain" description="Molybdopterin dinucleotide-binding" evidence="8">
    <location>
        <begin position="692"/>
        <end position="808"/>
    </location>
</feature>
<dbReference type="EMBL" id="JAHKNG010000005">
    <property type="protein sequence ID" value="MBU3029436.1"/>
    <property type="molecule type" value="Genomic_DNA"/>
</dbReference>
<evidence type="ECO:0000256" key="6">
    <source>
        <dbReference type="ARBA" id="ARBA00023002"/>
    </source>
</evidence>
<evidence type="ECO:0000256" key="3">
    <source>
        <dbReference type="ARBA" id="ARBA00010312"/>
    </source>
</evidence>
<dbReference type="NCBIfam" id="TIGR01553">
    <property type="entry name" value="formate-DH-alph"/>
    <property type="match status" value="1"/>
</dbReference>
<sequence>MSSLGPSFGRGAMTNNWTDIQNADIVLVMGGNAAEAHPCGFKWVTEAKSERGAKLMVVDPRFTRTAAVSDHYAPIRSGSDIAFLSGVINYLLSNDAIHTEYVRNYTNAAYIVGEGYGFSEGLFTGYEEDRRAYDRSSWEYEIGEDGFAKRDMTLQHPRCVYQLMKAHFAAYTPEMVQRISGTPEDKFLKVAEWVASTANGERSMTIMYALGWTQHSHGAQNIRSAAMIQLLCGNIGVPGGGINALRGHSNVQGITDIGTLTASLPGYLAMPTDAEPTLDSHLAKRAFTPLQENQVSYWQNYNKFYVSFLKGMYGRNATADNQFGYDWLPKLDTTYDALKMFDVMHKGQTTGLLCQGFNPLMSIAYSGKSVAALAKLKFLVSMDPIETDTAYFWQNHGEFNDVDTASIQTEVFMLPVTSFVEEEGSLTNSSRNIQWKWRAADPYFESRRDTDILADLFLRLRKLYDDEGGTAPGPIQAIDWSYADPMAPAAEEILRELNGRALTDLRDAEGKVVRRAGEQLAGFGEMRADGSTDGVQWIYTGVYSPEGNLSQRRDNSDPSGKNVYGSWGFCWPANRRILYNRASADPDGKPWSEEKAYVFWDGQRWGGADVPDFPPTSNPSLRTGPFIMTPEGTSRLFARGFMAEGPFPVHYEPFEAPVLNPMFPAIRGNPAARVFDNDMEIFGDAEEFPIVATTYRLTEHFHYWTKSVRYNAVVQPEFFVEMSHALAEERGISPGQMVSVRSHRGEVKGRAMITKRLQPLQVDGRTLHYVGLPLHFGFVGQARKASPVNSLTPPVGDANAQTPEFKAFLVDVTPLADPVA</sequence>
<dbReference type="CDD" id="cd02792">
    <property type="entry name" value="MopB_CT_Formate-Dh-Na-like"/>
    <property type="match status" value="1"/>
</dbReference>
<evidence type="ECO:0000259" key="8">
    <source>
        <dbReference type="Pfam" id="PF01568"/>
    </source>
</evidence>
<keyword evidence="4" id="KW-0479">Metal-binding</keyword>
<evidence type="ECO:0000259" key="7">
    <source>
        <dbReference type="Pfam" id="PF00384"/>
    </source>
</evidence>
<dbReference type="PANTHER" id="PTHR43598">
    <property type="entry name" value="TUNGSTEN-CONTAINING FORMYLMETHANOFURAN DEHYDROGENASE 2 SUBUNIT B"/>
    <property type="match status" value="1"/>
</dbReference>
<comment type="similarity">
    <text evidence="3">Belongs to the prokaryotic molybdopterin-containing oxidoreductase family.</text>
</comment>
<feature type="domain" description="Molybdopterin oxidoreductase" evidence="7">
    <location>
        <begin position="12"/>
        <end position="391"/>
    </location>
</feature>
<evidence type="ECO:0000313" key="10">
    <source>
        <dbReference type="Proteomes" id="UP001166191"/>
    </source>
</evidence>
<keyword evidence="4" id="KW-0408">Iron</keyword>
<keyword evidence="10" id="KW-1185">Reference proteome</keyword>
<organism evidence="9 10">
    <name type="scientific">Paracoccus marinaquae</name>
    <dbReference type="NCBI Taxonomy" id="2841926"/>
    <lineage>
        <taxon>Bacteria</taxon>
        <taxon>Pseudomonadati</taxon>
        <taxon>Pseudomonadota</taxon>
        <taxon>Alphaproteobacteria</taxon>
        <taxon>Rhodobacterales</taxon>
        <taxon>Paracoccaceae</taxon>
        <taxon>Paracoccus</taxon>
    </lineage>
</organism>
<dbReference type="Pfam" id="PF00384">
    <property type="entry name" value="Molybdopterin"/>
    <property type="match status" value="1"/>
</dbReference>
<name>A0ABS6AJ65_9RHOB</name>
<comment type="subcellular location">
    <subcellularLocation>
        <location evidence="2">Cell envelope</location>
    </subcellularLocation>
</comment>